<dbReference type="InterPro" id="IPR012348">
    <property type="entry name" value="RNR-like"/>
</dbReference>
<dbReference type="PANTHER" id="PTHR23409:SF18">
    <property type="entry name" value="RIBONUCLEOSIDE-DIPHOSPHATE REDUCTASE SUBUNIT M2"/>
    <property type="match status" value="1"/>
</dbReference>
<evidence type="ECO:0000256" key="1">
    <source>
        <dbReference type="ARBA" id="ARBA00009303"/>
    </source>
</evidence>
<dbReference type="Pfam" id="PF00268">
    <property type="entry name" value="Ribonuc_red_sm"/>
    <property type="match status" value="1"/>
</dbReference>
<gene>
    <name evidence="8" type="ORF">DT065_10590</name>
</gene>
<dbReference type="NCBIfam" id="NF007184">
    <property type="entry name" value="PRK09614.1-3"/>
    <property type="match status" value="1"/>
</dbReference>
<evidence type="ECO:0000256" key="7">
    <source>
        <dbReference type="SAM" id="Phobius"/>
    </source>
</evidence>
<dbReference type="RefSeq" id="WP_114373198.1">
    <property type="nucleotide sequence ID" value="NZ_CP031092.1"/>
</dbReference>
<evidence type="ECO:0000256" key="3">
    <source>
        <dbReference type="ARBA" id="ARBA00047754"/>
    </source>
</evidence>
<comment type="similarity">
    <text evidence="1 4">Belongs to the ribonucleoside diphosphate reductase small chain family.</text>
</comment>
<evidence type="ECO:0000256" key="2">
    <source>
        <dbReference type="ARBA" id="ARBA00011209"/>
    </source>
</evidence>
<dbReference type="UniPathway" id="UPA00326"/>
<evidence type="ECO:0000313" key="8">
    <source>
        <dbReference type="EMBL" id="AXF56424.1"/>
    </source>
</evidence>
<sequence length="346" mass="39831">MSKLMEKVAIMEPANPVRSTGIINGRSSGILNWNDIPYPSFYRTYRELLSNFWIPHEVNMSPDHKSIMELSSEELRAYKLTIGLLATLDTPQGRLIHGVSEYVSDDSVHAIAAVIAQQEVVHNESYSYVLSSLFGFEDQKQIFEDARTNPTIIARNQRIMDAYNDFIENPTEEKLLNVIIYSLILEGIFFYSGFAFFYNLARQQKMNATAQIISFINRDELVHGKFMSELLRAILGENPHLNTPEFTDFVKNEFQHAVESEIAWSNEVLDGIFGIDLDEMHTYIQYRANKMLKMLGLDPLYPDAHDNTMPWIKAFVDNFDATKTDFFEARNRSYEKVDADNGFDEL</sequence>
<feature type="binding site" evidence="6">
    <location>
        <position position="220"/>
    </location>
    <ligand>
        <name>Fe cation</name>
        <dbReference type="ChEBI" id="CHEBI:24875"/>
        <label>2</label>
    </ligand>
</feature>
<keyword evidence="4 6" id="KW-0479">Metal-binding</keyword>
<dbReference type="InterPro" id="IPR033909">
    <property type="entry name" value="RNR_small"/>
</dbReference>
<dbReference type="Gene3D" id="1.10.620.20">
    <property type="entry name" value="Ribonucleotide Reductase, subunit A"/>
    <property type="match status" value="1"/>
</dbReference>
<feature type="binding site" evidence="6">
    <location>
        <position position="119"/>
    </location>
    <ligand>
        <name>Fe cation</name>
        <dbReference type="ChEBI" id="CHEBI:24875"/>
        <label>2</label>
    </ligand>
</feature>
<dbReference type="PANTHER" id="PTHR23409">
    <property type="entry name" value="RIBONUCLEOSIDE-DIPHOSPHATE REDUCTASE SMALL CHAIN"/>
    <property type="match status" value="1"/>
</dbReference>
<feature type="transmembrane region" description="Helical" evidence="7">
    <location>
        <begin position="178"/>
        <end position="198"/>
    </location>
</feature>
<keyword evidence="4 8" id="KW-0560">Oxidoreductase</keyword>
<dbReference type="GO" id="GO:0009263">
    <property type="term" value="P:deoxyribonucleotide biosynthetic process"/>
    <property type="evidence" value="ECO:0007669"/>
    <property type="project" value="UniProtKB-KW"/>
</dbReference>
<feature type="active site" evidence="5">
    <location>
        <position position="126"/>
    </location>
</feature>
<comment type="cofactor">
    <cofactor evidence="4 6">
        <name>Fe cation</name>
        <dbReference type="ChEBI" id="CHEBI:24875"/>
    </cofactor>
    <text evidence="4 6">Binds 2 iron ions per subunit.</text>
</comment>
<dbReference type="InterPro" id="IPR000358">
    <property type="entry name" value="RNR_small_fam"/>
</dbReference>
<proteinExistence type="inferred from homology"/>
<comment type="subunit">
    <text evidence="2">Tetramer of two alpha and two beta subunits.</text>
</comment>
<dbReference type="PIRSF" id="PIRSF000355">
    <property type="entry name" value="NrdB"/>
    <property type="match status" value="1"/>
</dbReference>
<dbReference type="CDD" id="cd01049">
    <property type="entry name" value="RNRR2"/>
    <property type="match status" value="1"/>
</dbReference>
<protein>
    <recommendedName>
        <fullName evidence="4">Ribonucleoside-diphosphate reductase subunit beta</fullName>
        <ecNumber evidence="4">1.17.4.1</ecNumber>
    </recommendedName>
</protein>
<feature type="binding site" evidence="6">
    <location>
        <position position="223"/>
    </location>
    <ligand>
        <name>Fe cation</name>
        <dbReference type="ChEBI" id="CHEBI:24875"/>
        <label>2</label>
    </ligand>
</feature>
<dbReference type="EC" id="1.17.4.1" evidence="4"/>
<feature type="binding site" evidence="6">
    <location>
        <position position="119"/>
    </location>
    <ligand>
        <name>Fe cation</name>
        <dbReference type="ChEBI" id="CHEBI:24875"/>
        <label>1</label>
    </ligand>
</feature>
<evidence type="ECO:0000256" key="4">
    <source>
        <dbReference type="PIRNR" id="PIRNR000355"/>
    </source>
</evidence>
<evidence type="ECO:0000256" key="5">
    <source>
        <dbReference type="PIRSR" id="PIRSR000355-1"/>
    </source>
</evidence>
<dbReference type="Proteomes" id="UP000252100">
    <property type="component" value="Chromosome"/>
</dbReference>
<dbReference type="EMBL" id="CP031092">
    <property type="protein sequence ID" value="AXF56424.1"/>
    <property type="molecule type" value="Genomic_DNA"/>
</dbReference>
<feature type="binding site" evidence="6">
    <location>
        <position position="89"/>
    </location>
    <ligand>
        <name>Fe cation</name>
        <dbReference type="ChEBI" id="CHEBI:24875"/>
        <label>1</label>
    </ligand>
</feature>
<feature type="binding site" evidence="6">
    <location>
        <position position="122"/>
    </location>
    <ligand>
        <name>Fe cation</name>
        <dbReference type="ChEBI" id="CHEBI:24875"/>
        <label>1</label>
    </ligand>
</feature>
<accession>A0A345BZP3</accession>
<dbReference type="OrthoDB" id="9766544at2"/>
<keyword evidence="7" id="KW-0472">Membrane</keyword>
<organism evidence="8 9">
    <name type="scientific">Salicibibacter kimchii</name>
    <dbReference type="NCBI Taxonomy" id="2099786"/>
    <lineage>
        <taxon>Bacteria</taxon>
        <taxon>Bacillati</taxon>
        <taxon>Bacillota</taxon>
        <taxon>Bacilli</taxon>
        <taxon>Bacillales</taxon>
        <taxon>Bacillaceae</taxon>
        <taxon>Salicibibacter</taxon>
    </lineage>
</organism>
<comment type="catalytic activity">
    <reaction evidence="3 4">
        <text>a 2'-deoxyribonucleoside 5'-diphosphate + [thioredoxin]-disulfide + H2O = a ribonucleoside 5'-diphosphate + [thioredoxin]-dithiol</text>
        <dbReference type="Rhea" id="RHEA:23252"/>
        <dbReference type="Rhea" id="RHEA-COMP:10698"/>
        <dbReference type="Rhea" id="RHEA-COMP:10700"/>
        <dbReference type="ChEBI" id="CHEBI:15377"/>
        <dbReference type="ChEBI" id="CHEBI:29950"/>
        <dbReference type="ChEBI" id="CHEBI:50058"/>
        <dbReference type="ChEBI" id="CHEBI:57930"/>
        <dbReference type="ChEBI" id="CHEBI:73316"/>
        <dbReference type="EC" id="1.17.4.1"/>
    </reaction>
</comment>
<feature type="binding site" evidence="6">
    <location>
        <position position="186"/>
    </location>
    <ligand>
        <name>Fe cation</name>
        <dbReference type="ChEBI" id="CHEBI:24875"/>
        <label>2</label>
    </ligand>
</feature>
<dbReference type="KEGG" id="rue:DT065_10590"/>
<keyword evidence="9" id="KW-1185">Reference proteome</keyword>
<keyword evidence="7" id="KW-0812">Transmembrane</keyword>
<evidence type="ECO:0000313" key="9">
    <source>
        <dbReference type="Proteomes" id="UP000252100"/>
    </source>
</evidence>
<keyword evidence="4" id="KW-0215">Deoxyribonucleotide synthesis</keyword>
<dbReference type="AlphaFoldDB" id="A0A345BZP3"/>
<evidence type="ECO:0000256" key="6">
    <source>
        <dbReference type="PIRSR" id="PIRSR000355-2"/>
    </source>
</evidence>
<reference evidence="8 9" key="1">
    <citation type="journal article" date="2018" name="J. Microbiol.">
        <title>Salicibibacter kimchii gen. nov., sp. nov., a moderately halophilic and alkalitolerant bacterium in the family Bacillaceae, isolated from kimchi.</title>
        <authorList>
            <person name="Jang J.Y."/>
            <person name="Oh Y.J."/>
            <person name="Lim S.K."/>
            <person name="Park H.K."/>
            <person name="Lee C."/>
            <person name="Kim J.Y."/>
            <person name="Lee M.A."/>
            <person name="Choi H.J."/>
        </authorList>
    </citation>
    <scope>NUCLEOTIDE SEQUENCE [LARGE SCALE GENOMIC DNA]</scope>
    <source>
        <strain evidence="8 9">NKC1-1</strain>
    </source>
</reference>
<dbReference type="InterPro" id="IPR009078">
    <property type="entry name" value="Ferritin-like_SF"/>
</dbReference>
<keyword evidence="4 6" id="KW-0408">Iron</keyword>
<comment type="function">
    <text evidence="4">Provides the precursors necessary for DNA synthesis. Catalyzes the biosynthesis of deoxyribonucleotides from the corresponding ribonucleotides.</text>
</comment>
<name>A0A345BZP3_9BACI</name>
<dbReference type="SUPFAM" id="SSF47240">
    <property type="entry name" value="Ferritin-like"/>
    <property type="match status" value="1"/>
</dbReference>
<dbReference type="GO" id="GO:0046872">
    <property type="term" value="F:metal ion binding"/>
    <property type="evidence" value="ECO:0007669"/>
    <property type="project" value="UniProtKB-KW"/>
</dbReference>
<dbReference type="GO" id="GO:0004748">
    <property type="term" value="F:ribonucleoside-diphosphate reductase activity, thioredoxin disulfide as acceptor"/>
    <property type="evidence" value="ECO:0007669"/>
    <property type="project" value="UniProtKB-EC"/>
</dbReference>
<keyword evidence="7" id="KW-1133">Transmembrane helix</keyword>